<proteinExistence type="predicted"/>
<dbReference type="SMART" id="SM00256">
    <property type="entry name" value="FBOX"/>
    <property type="match status" value="1"/>
</dbReference>
<name>A0ABR4LQW1_9EURO</name>
<evidence type="ECO:0000259" key="1">
    <source>
        <dbReference type="PROSITE" id="PS50181"/>
    </source>
</evidence>
<dbReference type="InterPro" id="IPR036047">
    <property type="entry name" value="F-box-like_dom_sf"/>
</dbReference>
<evidence type="ECO:0000313" key="3">
    <source>
        <dbReference type="Proteomes" id="UP001610432"/>
    </source>
</evidence>
<dbReference type="CDD" id="cd09917">
    <property type="entry name" value="F-box_SF"/>
    <property type="match status" value="1"/>
</dbReference>
<organism evidence="2 3">
    <name type="scientific">Aspergillus lucknowensis</name>
    <dbReference type="NCBI Taxonomy" id="176173"/>
    <lineage>
        <taxon>Eukaryota</taxon>
        <taxon>Fungi</taxon>
        <taxon>Dikarya</taxon>
        <taxon>Ascomycota</taxon>
        <taxon>Pezizomycotina</taxon>
        <taxon>Eurotiomycetes</taxon>
        <taxon>Eurotiomycetidae</taxon>
        <taxon>Eurotiales</taxon>
        <taxon>Aspergillaceae</taxon>
        <taxon>Aspergillus</taxon>
        <taxon>Aspergillus subgen. Nidulantes</taxon>
    </lineage>
</organism>
<dbReference type="Proteomes" id="UP001610432">
    <property type="component" value="Unassembled WGS sequence"/>
</dbReference>
<reference evidence="2 3" key="1">
    <citation type="submission" date="2024-07" db="EMBL/GenBank/DDBJ databases">
        <title>Section-level genome sequencing and comparative genomics of Aspergillus sections Usti and Cavernicolus.</title>
        <authorList>
            <consortium name="Lawrence Berkeley National Laboratory"/>
            <person name="Nybo J.L."/>
            <person name="Vesth T.C."/>
            <person name="Theobald S."/>
            <person name="Frisvad J.C."/>
            <person name="Larsen T.O."/>
            <person name="Kjaerboelling I."/>
            <person name="Rothschild-Mancinelli K."/>
            <person name="Lyhne E.K."/>
            <person name="Kogle M.E."/>
            <person name="Barry K."/>
            <person name="Clum A."/>
            <person name="Na H."/>
            <person name="Ledsgaard L."/>
            <person name="Lin J."/>
            <person name="Lipzen A."/>
            <person name="Kuo A."/>
            <person name="Riley R."/>
            <person name="Mondo S."/>
            <person name="Labutti K."/>
            <person name="Haridas S."/>
            <person name="Pangalinan J."/>
            <person name="Salamov A.A."/>
            <person name="Simmons B.A."/>
            <person name="Magnuson J.K."/>
            <person name="Chen J."/>
            <person name="Drula E."/>
            <person name="Henrissat B."/>
            <person name="Wiebenga A."/>
            <person name="Lubbers R.J."/>
            <person name="Gomes A.C."/>
            <person name="Macurrencykelacurrency M.R."/>
            <person name="Stajich J."/>
            <person name="Grigoriev I.V."/>
            <person name="Mortensen U.H."/>
            <person name="De Vries R.P."/>
            <person name="Baker S.E."/>
            <person name="Andersen M.R."/>
        </authorList>
    </citation>
    <scope>NUCLEOTIDE SEQUENCE [LARGE SCALE GENOMIC DNA]</scope>
    <source>
        <strain evidence="2 3">CBS 449.75</strain>
    </source>
</reference>
<sequence length="495" mass="56754">MNPDIQEIVARFKRLDTSSARRTAIHQIIEQLGPHEWRDVKKRINERSFQKDILGELPLEIAVQIARYLNLGEFHVLRRVSRRWYDILCSKPACSAMFRQYTGDTLNDLDGSYKSAFTHYSKHRQRLELGNPFERRQIDLPPMNGQDILVLDYSNGRCAWTTDDDTTIMVHDLCSSKTQRFCTKNRERLQKVRLSKLTLAAVTAHGYCHLWSLLTEESHAVRLPNSNISLFVLCGFRIALCFRTLCTDLTEDSFVMHYDFQSRTTHTKYNIQRVTVIVLSPSSNHLTTICLERPGDWEPTNSPRRPQLRVVEYQLLSNGDASVARTYALGLPLPIDWAYSDFGIKYDLQDDCRNRLGILYARPAFGISAPQLILLVAYHPQSGSICVHTLPEHQVSRPLCVTNVDKDILYYIKNDDGKRSIWVSNPYAETPHCASRSMDLGLPRDLSDGVSLFTHPYRMLAGDSRFVFMIDATGVRMWSFEKGYPSGDRKAPDPS</sequence>
<dbReference type="RefSeq" id="XP_070885810.1">
    <property type="nucleotide sequence ID" value="XM_071024385.1"/>
</dbReference>
<dbReference type="InterPro" id="IPR001810">
    <property type="entry name" value="F-box_dom"/>
</dbReference>
<feature type="domain" description="F-box" evidence="1">
    <location>
        <begin position="51"/>
        <end position="101"/>
    </location>
</feature>
<dbReference type="SUPFAM" id="SSF81383">
    <property type="entry name" value="F-box domain"/>
    <property type="match status" value="1"/>
</dbReference>
<evidence type="ECO:0000313" key="2">
    <source>
        <dbReference type="EMBL" id="KAL2866831.1"/>
    </source>
</evidence>
<dbReference type="Pfam" id="PF12937">
    <property type="entry name" value="F-box-like"/>
    <property type="match status" value="1"/>
</dbReference>
<dbReference type="PROSITE" id="PS50181">
    <property type="entry name" value="FBOX"/>
    <property type="match status" value="1"/>
</dbReference>
<dbReference type="SUPFAM" id="SSF50978">
    <property type="entry name" value="WD40 repeat-like"/>
    <property type="match status" value="1"/>
</dbReference>
<accession>A0ABR4LQW1</accession>
<dbReference type="Gene3D" id="1.20.1280.50">
    <property type="match status" value="1"/>
</dbReference>
<dbReference type="GeneID" id="98139457"/>
<dbReference type="InterPro" id="IPR036322">
    <property type="entry name" value="WD40_repeat_dom_sf"/>
</dbReference>
<comment type="caution">
    <text evidence="2">The sequence shown here is derived from an EMBL/GenBank/DDBJ whole genome shotgun (WGS) entry which is preliminary data.</text>
</comment>
<protein>
    <recommendedName>
        <fullName evidence="1">F-box domain-containing protein</fullName>
    </recommendedName>
</protein>
<gene>
    <name evidence="2" type="ORF">BJX67DRAFT_117244</name>
</gene>
<dbReference type="EMBL" id="JBFXLQ010000022">
    <property type="protein sequence ID" value="KAL2866831.1"/>
    <property type="molecule type" value="Genomic_DNA"/>
</dbReference>
<keyword evidence="3" id="KW-1185">Reference proteome</keyword>